<accession>A0ABV3YRH2</accession>
<evidence type="ECO:0000313" key="2">
    <source>
        <dbReference type="Proteomes" id="UP001560296"/>
    </source>
</evidence>
<dbReference type="Proteomes" id="UP001560296">
    <property type="component" value="Unassembled WGS sequence"/>
</dbReference>
<reference evidence="1 2" key="1">
    <citation type="submission" date="2024-07" db="EMBL/GenBank/DDBJ databases">
        <authorList>
            <person name="Li M."/>
        </authorList>
    </citation>
    <scope>NUCLEOTIDE SEQUENCE [LARGE SCALE GENOMIC DNA]</scope>
    <source>
        <strain evidence="1 2">25A3E</strain>
    </source>
</reference>
<gene>
    <name evidence="1" type="ORF">AB5S05_06505</name>
</gene>
<name>A0ABV3YRH2_9PSED</name>
<evidence type="ECO:0008006" key="3">
    <source>
        <dbReference type="Google" id="ProtNLM"/>
    </source>
</evidence>
<dbReference type="EMBL" id="JBFTEG010000003">
    <property type="protein sequence ID" value="MEX6501709.1"/>
    <property type="molecule type" value="Genomic_DNA"/>
</dbReference>
<proteinExistence type="predicted"/>
<organism evidence="1 2">
    <name type="scientific">Pseudomonas zhanjiangensis</name>
    <dbReference type="NCBI Taxonomy" id="3239015"/>
    <lineage>
        <taxon>Bacteria</taxon>
        <taxon>Pseudomonadati</taxon>
        <taxon>Pseudomonadota</taxon>
        <taxon>Gammaproteobacteria</taxon>
        <taxon>Pseudomonadales</taxon>
        <taxon>Pseudomonadaceae</taxon>
        <taxon>Pseudomonas</taxon>
    </lineage>
</organism>
<protein>
    <recommendedName>
        <fullName evidence="3">Small CPxCG-related zinc finger protein</fullName>
    </recommendedName>
</protein>
<comment type="caution">
    <text evidence="1">The sequence shown here is derived from an EMBL/GenBank/DDBJ whole genome shotgun (WGS) entry which is preliminary data.</text>
</comment>
<evidence type="ECO:0000313" key="1">
    <source>
        <dbReference type="EMBL" id="MEX6501709.1"/>
    </source>
</evidence>
<keyword evidence="2" id="KW-1185">Reference proteome</keyword>
<sequence>MLIVDRVICDLCRGPMGQLHHQPAPQADRLPDLRQAPDFTVCPDCWDSSEVPATDLIEAGA</sequence>